<dbReference type="GO" id="GO:0005634">
    <property type="term" value="C:nucleus"/>
    <property type="evidence" value="ECO:0007669"/>
    <property type="project" value="TreeGrafter"/>
</dbReference>
<keyword evidence="8" id="KW-1185">Reference proteome</keyword>
<keyword evidence="3" id="KW-0418">Kinase</keyword>
<dbReference type="GO" id="GO:0005524">
    <property type="term" value="F:ATP binding"/>
    <property type="evidence" value="ECO:0007669"/>
    <property type="project" value="UniProtKB-KW"/>
</dbReference>
<protein>
    <recommendedName>
        <fullName evidence="6">Protein kinase domain-containing protein</fullName>
    </recommendedName>
</protein>
<evidence type="ECO:0000259" key="6">
    <source>
        <dbReference type="PROSITE" id="PS50011"/>
    </source>
</evidence>
<dbReference type="Pfam" id="PF00069">
    <property type="entry name" value="Pkinase"/>
    <property type="match status" value="1"/>
</dbReference>
<dbReference type="InterPro" id="IPR011009">
    <property type="entry name" value="Kinase-like_dom_sf"/>
</dbReference>
<dbReference type="InterPro" id="IPR008271">
    <property type="entry name" value="Ser/Thr_kinase_AS"/>
</dbReference>
<evidence type="ECO:0000313" key="7">
    <source>
        <dbReference type="EMBL" id="GMS86469.1"/>
    </source>
</evidence>
<accession>A0AAV5T1R4</accession>
<evidence type="ECO:0000256" key="5">
    <source>
        <dbReference type="ARBA" id="ARBA00037982"/>
    </source>
</evidence>
<keyword evidence="1" id="KW-0808">Transferase</keyword>
<dbReference type="InterPro" id="IPR050339">
    <property type="entry name" value="CC_SR_Kinase"/>
</dbReference>
<feature type="non-terminal residue" evidence="7">
    <location>
        <position position="1"/>
    </location>
</feature>
<comment type="similarity">
    <text evidence="5">Belongs to the protein kinase superfamily. Ser/Thr protein kinase family. GCN2 subfamily.</text>
</comment>
<dbReference type="PROSITE" id="PS00108">
    <property type="entry name" value="PROTEIN_KINASE_ST"/>
    <property type="match status" value="1"/>
</dbReference>
<dbReference type="PROSITE" id="PS50011">
    <property type="entry name" value="PROTEIN_KINASE_DOM"/>
    <property type="match status" value="1"/>
</dbReference>
<organism evidence="7 8">
    <name type="scientific">Pristionchus entomophagus</name>
    <dbReference type="NCBI Taxonomy" id="358040"/>
    <lineage>
        <taxon>Eukaryota</taxon>
        <taxon>Metazoa</taxon>
        <taxon>Ecdysozoa</taxon>
        <taxon>Nematoda</taxon>
        <taxon>Chromadorea</taxon>
        <taxon>Rhabditida</taxon>
        <taxon>Rhabditina</taxon>
        <taxon>Diplogasteromorpha</taxon>
        <taxon>Diplogasteroidea</taxon>
        <taxon>Neodiplogasteridae</taxon>
        <taxon>Pristionchus</taxon>
    </lineage>
</organism>
<keyword evidence="4" id="KW-0067">ATP-binding</keyword>
<comment type="caution">
    <text evidence="7">The sequence shown here is derived from an EMBL/GenBank/DDBJ whole genome shotgun (WGS) entry which is preliminary data.</text>
</comment>
<name>A0AAV5T1R4_9BILA</name>
<evidence type="ECO:0000256" key="2">
    <source>
        <dbReference type="ARBA" id="ARBA00022741"/>
    </source>
</evidence>
<evidence type="ECO:0000256" key="3">
    <source>
        <dbReference type="ARBA" id="ARBA00022777"/>
    </source>
</evidence>
<gene>
    <name evidence="7" type="ORF">PENTCL1PPCAC_8644</name>
</gene>
<evidence type="ECO:0000256" key="1">
    <source>
        <dbReference type="ARBA" id="ARBA00022679"/>
    </source>
</evidence>
<keyword evidence="2" id="KW-0547">Nucleotide-binding</keyword>
<dbReference type="GO" id="GO:0004694">
    <property type="term" value="F:eukaryotic translation initiation factor 2alpha kinase activity"/>
    <property type="evidence" value="ECO:0007669"/>
    <property type="project" value="TreeGrafter"/>
</dbReference>
<dbReference type="Gene3D" id="1.10.510.10">
    <property type="entry name" value="Transferase(Phosphotransferase) domain 1"/>
    <property type="match status" value="1"/>
</dbReference>
<evidence type="ECO:0000256" key="4">
    <source>
        <dbReference type="ARBA" id="ARBA00022840"/>
    </source>
</evidence>
<dbReference type="AlphaFoldDB" id="A0AAV5T1R4"/>
<sequence>STLVDWLVANSDRDLNKIKDIFKDLVIAVGYIHSQKFIHRDLKPSNILFAEDGTLKICDLGIATDRVMMSVDEGGLEIPIERTFERGTKYMDVYGTGTNGMVRLLFKSGHICSWPHFR</sequence>
<evidence type="ECO:0000313" key="8">
    <source>
        <dbReference type="Proteomes" id="UP001432027"/>
    </source>
</evidence>
<dbReference type="Proteomes" id="UP001432027">
    <property type="component" value="Unassembled WGS sequence"/>
</dbReference>
<dbReference type="InterPro" id="IPR000719">
    <property type="entry name" value="Prot_kinase_dom"/>
</dbReference>
<dbReference type="PANTHER" id="PTHR11042">
    <property type="entry name" value="EUKARYOTIC TRANSLATION INITIATION FACTOR 2-ALPHA KINASE EIF2-ALPHA KINASE -RELATED"/>
    <property type="match status" value="1"/>
</dbReference>
<dbReference type="GO" id="GO:0005737">
    <property type="term" value="C:cytoplasm"/>
    <property type="evidence" value="ECO:0007669"/>
    <property type="project" value="TreeGrafter"/>
</dbReference>
<dbReference type="SUPFAM" id="SSF56112">
    <property type="entry name" value="Protein kinase-like (PK-like)"/>
    <property type="match status" value="1"/>
</dbReference>
<proteinExistence type="inferred from homology"/>
<dbReference type="PANTHER" id="PTHR11042:SF91">
    <property type="entry name" value="EUKARYOTIC TRANSLATION INITIATION FACTOR 2-ALPHA KINASE"/>
    <property type="match status" value="1"/>
</dbReference>
<reference evidence="7" key="1">
    <citation type="submission" date="2023-10" db="EMBL/GenBank/DDBJ databases">
        <title>Genome assembly of Pristionchus species.</title>
        <authorList>
            <person name="Yoshida K."/>
            <person name="Sommer R.J."/>
        </authorList>
    </citation>
    <scope>NUCLEOTIDE SEQUENCE</scope>
    <source>
        <strain evidence="7">RS0144</strain>
    </source>
</reference>
<dbReference type="EMBL" id="BTSX01000002">
    <property type="protein sequence ID" value="GMS86469.1"/>
    <property type="molecule type" value="Genomic_DNA"/>
</dbReference>
<feature type="domain" description="Protein kinase" evidence="6">
    <location>
        <begin position="1"/>
        <end position="118"/>
    </location>
</feature>